<evidence type="ECO:0000313" key="4">
    <source>
        <dbReference type="WormBase" id="Y38E10A.1b"/>
    </source>
</evidence>
<evidence type="ECO:0000313" key="3">
    <source>
        <dbReference type="Proteomes" id="UP000001940"/>
    </source>
</evidence>
<dbReference type="AlphaFoldDB" id="A0A486WWG6"/>
<feature type="chain" id="PRO_5019756000" evidence="1">
    <location>
        <begin position="17"/>
        <end position="81"/>
    </location>
</feature>
<organism evidence="2 3">
    <name type="scientific">Caenorhabditis elegans</name>
    <dbReference type="NCBI Taxonomy" id="6239"/>
    <lineage>
        <taxon>Eukaryota</taxon>
        <taxon>Metazoa</taxon>
        <taxon>Ecdysozoa</taxon>
        <taxon>Nematoda</taxon>
        <taxon>Chromadorea</taxon>
        <taxon>Rhabditida</taxon>
        <taxon>Rhabditina</taxon>
        <taxon>Rhabditomorpha</taxon>
        <taxon>Rhabditoidea</taxon>
        <taxon>Rhabditidae</taxon>
        <taxon>Peloderinae</taxon>
        <taxon>Caenorhabditis</taxon>
    </lineage>
</organism>
<sequence length="81" mass="9171">MIYPFILLSLTSIAEANYFFSTSCDPNLETTTTEVAETSTTPYHPMAWDFKDFTHSLTQEQSFNELMYLTTNGLVNNICTG</sequence>
<reference evidence="2 3" key="1">
    <citation type="journal article" date="1998" name="Science">
        <title>Genome sequence of the nematode C. elegans: a platform for investigating biology.</title>
        <authorList>
            <consortium name="The C. elegans sequencing consortium"/>
            <person name="Sulson J.E."/>
            <person name="Waterston R."/>
        </authorList>
    </citation>
    <scope>NUCLEOTIDE SEQUENCE [LARGE SCALE GENOMIC DNA]</scope>
    <source>
        <strain evidence="2 3">Bristol N2</strain>
    </source>
</reference>
<dbReference type="WormBase" id="Y38E10A.1b">
    <property type="protein sequence ID" value="CE52995"/>
    <property type="gene ID" value="WBGene00012579"/>
</dbReference>
<gene>
    <name evidence="2" type="ORF">CELE_Y38E10A.1</name>
    <name evidence="2 4" type="ORF">Y38E10A.1</name>
</gene>
<name>A0A486WWG6_CAEEL</name>
<dbReference type="EMBL" id="BX284602">
    <property type="protein sequence ID" value="VGM69495.1"/>
    <property type="molecule type" value="Genomic_DNA"/>
</dbReference>
<evidence type="ECO:0000313" key="2">
    <source>
        <dbReference type="EMBL" id="VGM69495.1"/>
    </source>
</evidence>
<evidence type="ECO:0000256" key="1">
    <source>
        <dbReference type="SAM" id="SignalP"/>
    </source>
</evidence>
<keyword evidence="3" id="KW-1185">Reference proteome</keyword>
<keyword evidence="1" id="KW-0732">Signal</keyword>
<dbReference type="AGR" id="WB:WBGene00012579"/>
<protein>
    <submittedName>
        <fullName evidence="2">Secreted protein</fullName>
    </submittedName>
</protein>
<accession>A0A486WWG6</accession>
<proteinExistence type="predicted"/>
<dbReference type="Proteomes" id="UP000001940">
    <property type="component" value="Chromosome II"/>
</dbReference>
<feature type="signal peptide" evidence="1">
    <location>
        <begin position="1"/>
        <end position="16"/>
    </location>
</feature>